<evidence type="ECO:0000313" key="4">
    <source>
        <dbReference type="Proteomes" id="UP001139028"/>
    </source>
</evidence>
<reference evidence="3" key="1">
    <citation type="journal article" date="2022" name="Arch. Microbiol.">
        <title>Microbulbifer okhotskensis sp. nov., isolated from a deep bottom sediment of the Okhotsk Sea.</title>
        <authorList>
            <person name="Romanenko L."/>
            <person name="Kurilenko V."/>
            <person name="Otstavnykh N."/>
            <person name="Velansky P."/>
            <person name="Isaeva M."/>
            <person name="Mikhailov V."/>
        </authorList>
    </citation>
    <scope>NUCLEOTIDE SEQUENCE</scope>
    <source>
        <strain evidence="3">OS29</strain>
    </source>
</reference>
<dbReference type="Pfam" id="PF12973">
    <property type="entry name" value="Cupin_7"/>
    <property type="match status" value="1"/>
</dbReference>
<comment type="caution">
    <text evidence="3">The sequence shown here is derived from an EMBL/GenBank/DDBJ whole genome shotgun (WGS) entry which is preliminary data.</text>
</comment>
<protein>
    <submittedName>
        <fullName evidence="3">ChrR family anti-sigma-E factor</fullName>
    </submittedName>
</protein>
<evidence type="ECO:0000259" key="2">
    <source>
        <dbReference type="Pfam" id="PF12973"/>
    </source>
</evidence>
<evidence type="ECO:0000313" key="3">
    <source>
        <dbReference type="EMBL" id="MCO1336039.1"/>
    </source>
</evidence>
<organism evidence="3 4">
    <name type="scientific">Microbulbifer okhotskensis</name>
    <dbReference type="NCBI Taxonomy" id="2926617"/>
    <lineage>
        <taxon>Bacteria</taxon>
        <taxon>Pseudomonadati</taxon>
        <taxon>Pseudomonadota</taxon>
        <taxon>Gammaproteobacteria</taxon>
        <taxon>Cellvibrionales</taxon>
        <taxon>Microbulbiferaceae</taxon>
        <taxon>Microbulbifer</taxon>
    </lineage>
</organism>
<dbReference type="Proteomes" id="UP001139028">
    <property type="component" value="Unassembled WGS sequence"/>
</dbReference>
<dbReference type="AlphaFoldDB" id="A0A9X2EQM4"/>
<sequence length="223" mass="24631">MIRHHPDKNMLLEYTVGSLPEGPNLIVAAHVQMCTECRAQYHTMNTLGGSILENCTEQSLKENAFEQLMGRIDQSPAPKGNTAADRPKISEPLLNDAPPVVHKLLAKNPPIKWKSITPALKMCRLSTGQDKYEVSFHRLSCGGKVAEHDHRGAELTLVLYGRFSDSNGVYGRGDFLLREPGEVHRPTVTEDQECLCFSAVQAPVALTGVNGWLLNRLIPFHPG</sequence>
<keyword evidence="4" id="KW-1185">Reference proteome</keyword>
<dbReference type="InterPro" id="IPR041916">
    <property type="entry name" value="Anti_sigma_zinc_sf"/>
</dbReference>
<evidence type="ECO:0000256" key="1">
    <source>
        <dbReference type="SAM" id="MobiDB-lite"/>
    </source>
</evidence>
<gene>
    <name evidence="3" type="ORF">MO867_17040</name>
</gene>
<accession>A0A9X2EQM4</accession>
<dbReference type="InterPro" id="IPR025979">
    <property type="entry name" value="ChrR-like_cupin_dom"/>
</dbReference>
<dbReference type="InterPro" id="IPR012807">
    <property type="entry name" value="Anti-sigma_ChrR"/>
</dbReference>
<dbReference type="RefSeq" id="WP_252471354.1">
    <property type="nucleotide sequence ID" value="NZ_JALBWM010000100.1"/>
</dbReference>
<dbReference type="EMBL" id="JALBWM010000100">
    <property type="protein sequence ID" value="MCO1336039.1"/>
    <property type="molecule type" value="Genomic_DNA"/>
</dbReference>
<dbReference type="Gene3D" id="1.10.10.1320">
    <property type="entry name" value="Anti-sigma factor, zinc-finger domain"/>
    <property type="match status" value="1"/>
</dbReference>
<dbReference type="InterPro" id="IPR014710">
    <property type="entry name" value="RmlC-like_jellyroll"/>
</dbReference>
<dbReference type="CDD" id="cd20301">
    <property type="entry name" value="cupin_ChrR"/>
    <property type="match status" value="1"/>
</dbReference>
<dbReference type="Gene3D" id="2.60.120.10">
    <property type="entry name" value="Jelly Rolls"/>
    <property type="match status" value="1"/>
</dbReference>
<dbReference type="NCBIfam" id="TIGR02451">
    <property type="entry name" value="anti_sig_ChrR"/>
    <property type="match status" value="1"/>
</dbReference>
<feature type="domain" description="ChrR-like cupin" evidence="2">
    <location>
        <begin position="111"/>
        <end position="199"/>
    </location>
</feature>
<dbReference type="InterPro" id="IPR011051">
    <property type="entry name" value="RmlC_Cupin_sf"/>
</dbReference>
<feature type="region of interest" description="Disordered" evidence="1">
    <location>
        <begin position="72"/>
        <end position="93"/>
    </location>
</feature>
<dbReference type="SUPFAM" id="SSF51182">
    <property type="entry name" value="RmlC-like cupins"/>
    <property type="match status" value="1"/>
</dbReference>
<proteinExistence type="predicted"/>
<name>A0A9X2EQM4_9GAMM</name>